<protein>
    <submittedName>
        <fullName evidence="1">Uncharacterized protein</fullName>
    </submittedName>
</protein>
<sequence length="319" mass="36524">MSDNRHFDCLKNKLPDNWTNSNATGYYNRAFWKRCKCEYGTKNPCKETADKWNTVPTEPDKWTKGCSPCSSYYNRPPSFYYTYNPDDCGDNGNCGNCNKCKKGCDDRKDCHNDCRNDCHNDCDDVCRCDGKRWNVFSNICNKCHKRYPREDCQSKASCHPLKSYVYKNGCNDCQDVAIVYRMINNGTDCDNIVELKIPVGGSKEVYLARHFSPEFIEANKYQCATIPTYNGMQNNVVDNMREEEFTVSDQAALVKRGIKNALFAKQLIDEGKLIHEKHNFSIPMNVSGRTSYYYFGDNFTSGSTNTGLAPQDAVKAYFI</sequence>
<accession>A0A5K0UAL8</accession>
<evidence type="ECO:0000313" key="1">
    <source>
        <dbReference type="EMBL" id="VBB18730.1"/>
    </source>
</evidence>
<dbReference type="EMBL" id="UPSH01000001">
    <property type="protein sequence ID" value="VBB18730.1"/>
    <property type="molecule type" value="Genomic_DNA"/>
</dbReference>
<organism evidence="1 2">
    <name type="scientific">Yasminevirus sp. GU-2018</name>
    <dbReference type="NCBI Taxonomy" id="2420051"/>
    <lineage>
        <taxon>Viruses</taxon>
        <taxon>Varidnaviria</taxon>
        <taxon>Bamfordvirae</taxon>
        <taxon>Nucleocytoviricota</taxon>
        <taxon>Megaviricetes</taxon>
        <taxon>Imitervirales</taxon>
        <taxon>Mimiviridae</taxon>
        <taxon>Klosneuvirinae</taxon>
        <taxon>Yasminevirus</taxon>
        <taxon>Yasminevirus saudimassiliense</taxon>
    </lineage>
</organism>
<evidence type="ECO:0000313" key="2">
    <source>
        <dbReference type="Proteomes" id="UP000594342"/>
    </source>
</evidence>
<comment type="caution">
    <text evidence="1">The sequence shown here is derived from an EMBL/GenBank/DDBJ whole genome shotgun (WGS) entry which is preliminary data.</text>
</comment>
<proteinExistence type="predicted"/>
<dbReference type="Proteomes" id="UP000594342">
    <property type="component" value="Unassembled WGS sequence"/>
</dbReference>
<reference evidence="1 2" key="1">
    <citation type="submission" date="2018-10" db="EMBL/GenBank/DDBJ databases">
        <authorList>
            <consortium name="IHU Genomes"/>
        </authorList>
    </citation>
    <scope>NUCLEOTIDE SEQUENCE [LARGE SCALE GENOMIC DNA]</scope>
    <source>
        <strain evidence="1 2">A1</strain>
    </source>
</reference>
<name>A0A5K0UAL8_9VIRU</name>
<gene>
    <name evidence="1" type="ORF">YASMINEVIRUS_1262</name>
</gene>
<keyword evidence="2" id="KW-1185">Reference proteome</keyword>